<evidence type="ECO:0008006" key="4">
    <source>
        <dbReference type="Google" id="ProtNLM"/>
    </source>
</evidence>
<evidence type="ECO:0000256" key="1">
    <source>
        <dbReference type="SAM" id="SignalP"/>
    </source>
</evidence>
<keyword evidence="1" id="KW-0732">Signal</keyword>
<dbReference type="Proteomes" id="UP000612233">
    <property type="component" value="Unassembled WGS sequence"/>
</dbReference>
<comment type="caution">
    <text evidence="2">The sequence shown here is derived from an EMBL/GenBank/DDBJ whole genome shotgun (WGS) entry which is preliminary data.</text>
</comment>
<evidence type="ECO:0000313" key="2">
    <source>
        <dbReference type="EMBL" id="MBD2770149.1"/>
    </source>
</evidence>
<keyword evidence="3" id="KW-1185">Reference proteome</keyword>
<sequence length="219" mass="25817">MKKLHLAPLLLVPYLCSAQQCNCAADPKRNESISCDKIVFKNRAKLYWQFDCTTAWLVFENSAHKKKRIFDMEYFLPGRIGLDFAVEYGRHFLLTNRVISGCCEPLEIVVFDKQTGKELKNLGPIIYYSSQARYPYVIRFEDETYSKISLLNIETNKKHSILFPGKRFRNFRKSTLHSPELRFDEPILKHGVLILHYTYPANKNKWLQDKITIDLKRYQ</sequence>
<name>A0A927BHB4_9BACT</name>
<dbReference type="EMBL" id="JACXAD010000029">
    <property type="protein sequence ID" value="MBD2770149.1"/>
    <property type="molecule type" value="Genomic_DNA"/>
</dbReference>
<proteinExistence type="predicted"/>
<accession>A0A927BHB4</accession>
<feature type="chain" id="PRO_5037643838" description="DUF4450 domain-containing protein" evidence="1">
    <location>
        <begin position="19"/>
        <end position="219"/>
    </location>
</feature>
<reference evidence="2" key="1">
    <citation type="submission" date="2020-09" db="EMBL/GenBank/DDBJ databases">
        <authorList>
            <person name="Kim M.K."/>
        </authorList>
    </citation>
    <scope>NUCLEOTIDE SEQUENCE</scope>
    <source>
        <strain evidence="2">BT664</strain>
    </source>
</reference>
<evidence type="ECO:0000313" key="3">
    <source>
        <dbReference type="Proteomes" id="UP000612233"/>
    </source>
</evidence>
<gene>
    <name evidence="2" type="ORF">IC235_19860</name>
</gene>
<organism evidence="2 3">
    <name type="scientific">Hymenobacter montanus</name>
    <dbReference type="NCBI Taxonomy" id="2771359"/>
    <lineage>
        <taxon>Bacteria</taxon>
        <taxon>Pseudomonadati</taxon>
        <taxon>Bacteroidota</taxon>
        <taxon>Cytophagia</taxon>
        <taxon>Cytophagales</taxon>
        <taxon>Hymenobacteraceae</taxon>
        <taxon>Hymenobacter</taxon>
    </lineage>
</organism>
<protein>
    <recommendedName>
        <fullName evidence="4">DUF4450 domain-containing protein</fullName>
    </recommendedName>
</protein>
<feature type="signal peptide" evidence="1">
    <location>
        <begin position="1"/>
        <end position="18"/>
    </location>
</feature>
<dbReference type="AlphaFoldDB" id="A0A927BHB4"/>